<name>A0A6J7J3Z8_9ZZZZ</name>
<dbReference type="Pfam" id="PF13578">
    <property type="entry name" value="Methyltransf_24"/>
    <property type="match status" value="1"/>
</dbReference>
<sequence length="228" mass="26196">MSWTSERINRIFEGIGLNTYLEIGIEHGSNLREVKARRSVGVDPRPTDQAVDFAEHIEVHRATSDEYFDSLDPRTRFDCIFIDGLHEYEQSLRDLLWSLAFSHDRTVIILDDTRPDTYHGALPLSRSPGEVREAMGSPSHGWMGDVYKTLAFVNDFVPQLSFASLVGKDQTILWKESRPARAQLFSGLEEISRLEYSHFLLLQDTLYSTEPEDEVLDRVRAWLNSPDH</sequence>
<reference evidence="1" key="1">
    <citation type="submission" date="2020-05" db="EMBL/GenBank/DDBJ databases">
        <authorList>
            <person name="Chiriac C."/>
            <person name="Salcher M."/>
            <person name="Ghai R."/>
            <person name="Kavagutti S V."/>
        </authorList>
    </citation>
    <scope>NUCLEOTIDE SEQUENCE</scope>
</reference>
<organism evidence="1">
    <name type="scientific">freshwater metagenome</name>
    <dbReference type="NCBI Taxonomy" id="449393"/>
    <lineage>
        <taxon>unclassified sequences</taxon>
        <taxon>metagenomes</taxon>
        <taxon>ecological metagenomes</taxon>
    </lineage>
</organism>
<dbReference type="AlphaFoldDB" id="A0A6J7J3Z8"/>
<dbReference type="SUPFAM" id="SSF53335">
    <property type="entry name" value="S-adenosyl-L-methionine-dependent methyltransferases"/>
    <property type="match status" value="1"/>
</dbReference>
<evidence type="ECO:0000313" key="1">
    <source>
        <dbReference type="EMBL" id="CAB4937611.1"/>
    </source>
</evidence>
<dbReference type="EMBL" id="CAFBNF010000049">
    <property type="protein sequence ID" value="CAB4937611.1"/>
    <property type="molecule type" value="Genomic_DNA"/>
</dbReference>
<proteinExistence type="predicted"/>
<protein>
    <submittedName>
        <fullName evidence="1">Unannotated protein</fullName>
    </submittedName>
</protein>
<gene>
    <name evidence="1" type="ORF">UFOPK3773_00641</name>
</gene>
<dbReference type="InterPro" id="IPR029063">
    <property type="entry name" value="SAM-dependent_MTases_sf"/>
</dbReference>
<dbReference type="Gene3D" id="3.40.50.150">
    <property type="entry name" value="Vaccinia Virus protein VP39"/>
    <property type="match status" value="1"/>
</dbReference>
<accession>A0A6J7J3Z8</accession>